<accession>A0A5D4GT86</accession>
<dbReference type="SUPFAM" id="SSF52172">
    <property type="entry name" value="CheY-like"/>
    <property type="match status" value="1"/>
</dbReference>
<protein>
    <submittedName>
        <fullName evidence="1">Transcriptional regulator</fullName>
    </submittedName>
</protein>
<keyword evidence="2" id="KW-1185">Reference proteome</keyword>
<reference evidence="1 2" key="2">
    <citation type="submission" date="2019-09" db="EMBL/GenBank/DDBJ databases">
        <title>Mesorhizobium sp. MaA-C15 isolated from Microcystis aeruginosa.</title>
        <authorList>
            <person name="Jeong S.E."/>
            <person name="Jin H.M."/>
            <person name="Jeon C.O."/>
        </authorList>
    </citation>
    <scope>NUCLEOTIDE SEQUENCE [LARGE SCALE GENOMIC DNA]</scope>
    <source>
        <strain evidence="1 2">MaA-C15</strain>
    </source>
</reference>
<gene>
    <name evidence="1" type="ORF">FY036_13745</name>
</gene>
<reference evidence="1 2" key="1">
    <citation type="submission" date="2019-08" db="EMBL/GenBank/DDBJ databases">
        <authorList>
            <person name="Seo Y.L."/>
        </authorList>
    </citation>
    <scope>NUCLEOTIDE SEQUENCE [LARGE SCALE GENOMIC DNA]</scope>
    <source>
        <strain evidence="1 2">MaA-C15</strain>
    </source>
</reference>
<dbReference type="InterPro" id="IPR011006">
    <property type="entry name" value="CheY-like_superfamily"/>
</dbReference>
<evidence type="ECO:0000313" key="1">
    <source>
        <dbReference type="EMBL" id="TYR31344.1"/>
    </source>
</evidence>
<comment type="caution">
    <text evidence="1">The sequence shown here is derived from an EMBL/GenBank/DDBJ whole genome shotgun (WGS) entry which is preliminary data.</text>
</comment>
<dbReference type="AlphaFoldDB" id="A0A5D4GT86"/>
<organism evidence="1 2">
    <name type="scientific">Neoaquamicrobium microcysteis</name>
    <dbReference type="NCBI Taxonomy" id="2682781"/>
    <lineage>
        <taxon>Bacteria</taxon>
        <taxon>Pseudomonadati</taxon>
        <taxon>Pseudomonadota</taxon>
        <taxon>Alphaproteobacteria</taxon>
        <taxon>Hyphomicrobiales</taxon>
        <taxon>Phyllobacteriaceae</taxon>
        <taxon>Neoaquamicrobium</taxon>
    </lineage>
</organism>
<sequence length="137" mass="14093">MTGGSPSADRPEKAALHPVPTVLVVVPDPELRRSVEFALEAEGYRVDSYATLGAAFAAPGPFGAGCAVVDENAISGRRGAATRLDGLGGPVILLADRMRTVPHAAGLTVLTKPLLGRLLVETVDEIVASLDVARPAT</sequence>
<name>A0A5D4GT86_9HYPH</name>
<dbReference type="Proteomes" id="UP000323258">
    <property type="component" value="Unassembled WGS sequence"/>
</dbReference>
<dbReference type="EMBL" id="VSZS01000064">
    <property type="protein sequence ID" value="TYR31344.1"/>
    <property type="molecule type" value="Genomic_DNA"/>
</dbReference>
<dbReference type="Gene3D" id="3.40.50.2300">
    <property type="match status" value="1"/>
</dbReference>
<evidence type="ECO:0000313" key="2">
    <source>
        <dbReference type="Proteomes" id="UP000323258"/>
    </source>
</evidence>
<proteinExistence type="predicted"/>